<feature type="compositionally biased region" description="Basic and acidic residues" evidence="7">
    <location>
        <begin position="184"/>
        <end position="195"/>
    </location>
</feature>
<evidence type="ECO:0000256" key="3">
    <source>
        <dbReference type="ARBA" id="ARBA00022679"/>
    </source>
</evidence>
<gene>
    <name evidence="9" type="ORF">NSK_002777</name>
</gene>
<comment type="caution">
    <text evidence="9">The sequence shown here is derived from an EMBL/GenBank/DDBJ whole genome shotgun (WGS) entry which is preliminary data.</text>
</comment>
<feature type="domain" description="Bin3-type SAM" evidence="8">
    <location>
        <begin position="76"/>
        <end position="326"/>
    </location>
</feature>
<comment type="similarity">
    <text evidence="1 6">Belongs to the methyltransferase superfamily.</text>
</comment>
<organism evidence="9 10">
    <name type="scientific">Nannochloropsis salina CCMP1776</name>
    <dbReference type="NCBI Taxonomy" id="1027361"/>
    <lineage>
        <taxon>Eukaryota</taxon>
        <taxon>Sar</taxon>
        <taxon>Stramenopiles</taxon>
        <taxon>Ochrophyta</taxon>
        <taxon>Eustigmatophyceae</taxon>
        <taxon>Eustigmatales</taxon>
        <taxon>Monodopsidaceae</taxon>
        <taxon>Microchloropsis</taxon>
        <taxon>Microchloropsis salina</taxon>
    </lineage>
</organism>
<evidence type="ECO:0000256" key="1">
    <source>
        <dbReference type="ARBA" id="ARBA00008361"/>
    </source>
</evidence>
<evidence type="ECO:0000256" key="4">
    <source>
        <dbReference type="ARBA" id="ARBA00022691"/>
    </source>
</evidence>
<evidence type="ECO:0000256" key="5">
    <source>
        <dbReference type="PROSITE-ProRule" id="PRU00848"/>
    </source>
</evidence>
<proteinExistence type="inferred from homology"/>
<keyword evidence="4 5" id="KW-0949">S-adenosyl-L-methionine</keyword>
<dbReference type="InterPro" id="IPR039772">
    <property type="entry name" value="Bin3-like"/>
</dbReference>
<dbReference type="GO" id="GO:0032259">
    <property type="term" value="P:methylation"/>
    <property type="evidence" value="ECO:0007669"/>
    <property type="project" value="UniProtKB-KW"/>
</dbReference>
<dbReference type="InterPro" id="IPR010675">
    <property type="entry name" value="Bin3_C"/>
</dbReference>
<evidence type="ECO:0000256" key="2">
    <source>
        <dbReference type="ARBA" id="ARBA00022603"/>
    </source>
</evidence>
<dbReference type="GO" id="GO:2000632">
    <property type="term" value="P:negative regulation of pre-miRNA processing"/>
    <property type="evidence" value="ECO:0007669"/>
    <property type="project" value="TreeGrafter"/>
</dbReference>
<keyword evidence="10" id="KW-1185">Reference proteome</keyword>
<dbReference type="OrthoDB" id="273070at2759"/>
<dbReference type="PROSITE" id="PS51515">
    <property type="entry name" value="BIN3_SAM"/>
    <property type="match status" value="1"/>
</dbReference>
<feature type="compositionally biased region" description="Basic and acidic residues" evidence="7">
    <location>
        <begin position="339"/>
        <end position="360"/>
    </location>
</feature>
<feature type="region of interest" description="Disordered" evidence="7">
    <location>
        <begin position="326"/>
        <end position="360"/>
    </location>
</feature>
<keyword evidence="2 6" id="KW-0489">Methyltransferase</keyword>
<dbReference type="EC" id="2.1.1.-" evidence="6"/>
<evidence type="ECO:0000259" key="8">
    <source>
        <dbReference type="PROSITE" id="PS51515"/>
    </source>
</evidence>
<dbReference type="GO" id="GO:0008173">
    <property type="term" value="F:RNA methyltransferase activity"/>
    <property type="evidence" value="ECO:0007669"/>
    <property type="project" value="UniProtKB-UniRule"/>
</dbReference>
<dbReference type="InterPro" id="IPR029063">
    <property type="entry name" value="SAM-dependent_MTases_sf"/>
</dbReference>
<dbReference type="InterPro" id="IPR024160">
    <property type="entry name" value="BIN3_SAM-bd_dom"/>
</dbReference>
<dbReference type="PANTHER" id="PTHR12315">
    <property type="entry name" value="BICOID-INTERACTING PROTEIN RELATED"/>
    <property type="match status" value="1"/>
</dbReference>
<evidence type="ECO:0000313" key="9">
    <source>
        <dbReference type="EMBL" id="TFJ85957.1"/>
    </source>
</evidence>
<feature type="region of interest" description="Disordered" evidence="7">
    <location>
        <begin position="184"/>
        <end position="204"/>
    </location>
</feature>
<dbReference type="EMBL" id="SDOX01000010">
    <property type="protein sequence ID" value="TFJ85957.1"/>
    <property type="molecule type" value="Genomic_DNA"/>
</dbReference>
<reference evidence="9 10" key="1">
    <citation type="submission" date="2019-01" db="EMBL/GenBank/DDBJ databases">
        <title>Nuclear Genome Assembly of the Microalgal Biofuel strain Nannochloropsis salina CCMP1776.</title>
        <authorList>
            <person name="Hovde B."/>
        </authorList>
    </citation>
    <scope>NUCLEOTIDE SEQUENCE [LARGE SCALE GENOMIC DNA]</scope>
    <source>
        <strain evidence="9 10">CCMP1776</strain>
    </source>
</reference>
<evidence type="ECO:0000256" key="6">
    <source>
        <dbReference type="RuleBase" id="RU367087"/>
    </source>
</evidence>
<dbReference type="PANTHER" id="PTHR12315:SF1">
    <property type="entry name" value="RNA 5'-MONOPHOSPHATE METHYLTRANSFERASE"/>
    <property type="match status" value="1"/>
</dbReference>
<protein>
    <recommendedName>
        <fullName evidence="6">RNA methyltransferase</fullName>
        <ecNumber evidence="6">2.1.1.-</ecNumber>
    </recommendedName>
</protein>
<evidence type="ECO:0000256" key="7">
    <source>
        <dbReference type="SAM" id="MobiDB-lite"/>
    </source>
</evidence>
<dbReference type="GO" id="GO:0005737">
    <property type="term" value="C:cytoplasm"/>
    <property type="evidence" value="ECO:0007669"/>
    <property type="project" value="TreeGrafter"/>
</dbReference>
<keyword evidence="3 6" id="KW-0808">Transferase</keyword>
<accession>A0A4D9D6E7</accession>
<evidence type="ECO:0000313" key="10">
    <source>
        <dbReference type="Proteomes" id="UP000355283"/>
    </source>
</evidence>
<dbReference type="AlphaFoldDB" id="A0A4D9D6E7"/>
<sequence>MVKSPSLAHGDSKADTGSERLSSVIPKHSFAVQGGHFNGNFPHYYSFHPFESRVAALLGIPSTCDRLALEKQDKNEAALASILKYGNNKNDGGKRLLIADWGCNTGRLTRELCRRLRDLSHRPVAGLGLDFDENLINRAKEESVEEEEKEGECGDVSFAAVDLVTDWARAEEIMRAFLDKDGDLRGNDDDSRPRDSNPLGSVDGREEIRQGRTIKFDLLTIFSTTMWIHLVHGENALETFLRRAAEWTHCLVLEPQTQKSYKAARKRLKRAGFDPAVYFQPVTVADTSSMVMRESGKREWGFTKAINLGASSAWGRELFVYYRKERHEEEEEGGSDIGDASKKERTRIKDDRGRKRKSEG</sequence>
<dbReference type="SUPFAM" id="SSF53335">
    <property type="entry name" value="S-adenosyl-L-methionine-dependent methyltransferases"/>
    <property type="match status" value="2"/>
</dbReference>
<dbReference type="Pfam" id="PF06859">
    <property type="entry name" value="Bin3"/>
    <property type="match status" value="1"/>
</dbReference>
<dbReference type="Gene3D" id="3.40.50.150">
    <property type="entry name" value="Vaccinia Virus protein VP39"/>
    <property type="match status" value="1"/>
</dbReference>
<name>A0A4D9D6E7_9STRA</name>
<dbReference type="GO" id="GO:0008171">
    <property type="term" value="F:O-methyltransferase activity"/>
    <property type="evidence" value="ECO:0007669"/>
    <property type="project" value="UniProtKB-UniRule"/>
</dbReference>
<dbReference type="Proteomes" id="UP000355283">
    <property type="component" value="Unassembled WGS sequence"/>
</dbReference>